<dbReference type="InterPro" id="IPR017459">
    <property type="entry name" value="Glycosyl_Trfase_fam3_N_dom"/>
</dbReference>
<feature type="binding site" evidence="9">
    <location>
        <begin position="108"/>
        <end position="116"/>
    </location>
    <ligand>
        <name>5-phospho-alpha-D-ribose 1-diphosphate</name>
        <dbReference type="ChEBI" id="CHEBI:58017"/>
    </ligand>
</feature>
<dbReference type="SUPFAM" id="SSF52418">
    <property type="entry name" value="Nucleoside phosphorylase/phosphoribosyltransferase catalytic domain"/>
    <property type="match status" value="1"/>
</dbReference>
<dbReference type="HAMAP" id="MF_00211">
    <property type="entry name" value="TrpD"/>
    <property type="match status" value="1"/>
</dbReference>
<dbReference type="UniPathway" id="UPA00035">
    <property type="reaction ID" value="UER00041"/>
</dbReference>
<comment type="subunit">
    <text evidence="9">Homodimer.</text>
</comment>
<dbReference type="Pfam" id="PF02885">
    <property type="entry name" value="Glycos_trans_3N"/>
    <property type="match status" value="1"/>
</dbReference>
<dbReference type="Gene3D" id="3.40.1030.10">
    <property type="entry name" value="Nucleoside phosphorylase/phosphoribosyltransferase catalytic domain"/>
    <property type="match status" value="1"/>
</dbReference>
<evidence type="ECO:0000256" key="4">
    <source>
        <dbReference type="ARBA" id="ARBA00022679"/>
    </source>
</evidence>
<evidence type="ECO:0000259" key="11">
    <source>
        <dbReference type="Pfam" id="PF02885"/>
    </source>
</evidence>
<dbReference type="GO" id="GO:0000162">
    <property type="term" value="P:L-tryptophan biosynthetic process"/>
    <property type="evidence" value="ECO:0007669"/>
    <property type="project" value="UniProtKB-UniRule"/>
</dbReference>
<protein>
    <recommendedName>
        <fullName evidence="9">Anthranilate phosphoribosyltransferase</fullName>
        <ecNumber evidence="9">2.4.2.18</ecNumber>
    </recommendedName>
</protein>
<feature type="binding site" evidence="9">
    <location>
        <position position="80"/>
    </location>
    <ligand>
        <name>5-phospho-alpha-D-ribose 1-diphosphate</name>
        <dbReference type="ChEBI" id="CHEBI:58017"/>
    </ligand>
</feature>
<dbReference type="GO" id="GO:0004048">
    <property type="term" value="F:anthranilate phosphoribosyltransferase activity"/>
    <property type="evidence" value="ECO:0007669"/>
    <property type="project" value="UniProtKB-UniRule"/>
</dbReference>
<dbReference type="Gene3D" id="1.20.970.10">
    <property type="entry name" value="Transferase, Pyrimidine Nucleoside Phosphorylase, Chain C"/>
    <property type="match status" value="1"/>
</dbReference>
<keyword evidence="9" id="KW-0460">Magnesium</keyword>
<evidence type="ECO:0000256" key="1">
    <source>
        <dbReference type="ARBA" id="ARBA00004907"/>
    </source>
</evidence>
<dbReference type="GO" id="GO:0005829">
    <property type="term" value="C:cytosol"/>
    <property type="evidence" value="ECO:0007669"/>
    <property type="project" value="TreeGrafter"/>
</dbReference>
<feature type="binding site" evidence="9">
    <location>
        <position position="92"/>
    </location>
    <ligand>
        <name>Mg(2+)</name>
        <dbReference type="ChEBI" id="CHEBI:18420"/>
        <label>1</label>
    </ligand>
</feature>
<feature type="binding site" evidence="9">
    <location>
        <position position="226"/>
    </location>
    <ligand>
        <name>Mg(2+)</name>
        <dbReference type="ChEBI" id="CHEBI:18420"/>
        <label>2</label>
    </ligand>
</feature>
<comment type="similarity">
    <text evidence="9">Belongs to the anthranilate phosphoribosyltransferase family.</text>
</comment>
<proteinExistence type="inferred from homology"/>
<dbReference type="Proteomes" id="UP000214975">
    <property type="component" value="Chromosome"/>
</dbReference>
<dbReference type="FunFam" id="3.40.1030.10:FF:000002">
    <property type="entry name" value="Anthranilate phosphoribosyltransferase"/>
    <property type="match status" value="1"/>
</dbReference>
<dbReference type="EMBL" id="CP016893">
    <property type="protein sequence ID" value="AST59229.1"/>
    <property type="molecule type" value="Genomic_DNA"/>
</dbReference>
<feature type="binding site" evidence="9">
    <location>
        <position position="88"/>
    </location>
    <ligand>
        <name>5-phospho-alpha-D-ribose 1-diphosphate</name>
        <dbReference type="ChEBI" id="CHEBI:58017"/>
    </ligand>
</feature>
<evidence type="ECO:0000313" key="14">
    <source>
        <dbReference type="Proteomes" id="UP000214975"/>
    </source>
</evidence>
<dbReference type="Pfam" id="PF00591">
    <property type="entry name" value="Glycos_transf_3"/>
    <property type="match status" value="1"/>
</dbReference>
<feature type="binding site" evidence="9">
    <location>
        <position position="80"/>
    </location>
    <ligand>
        <name>anthranilate</name>
        <dbReference type="ChEBI" id="CHEBI:16567"/>
        <label>1</label>
    </ligand>
</feature>
<dbReference type="EMBL" id="CP016893">
    <property type="protein sequence ID" value="AST56279.1"/>
    <property type="molecule type" value="Genomic_DNA"/>
</dbReference>
<dbReference type="NCBIfam" id="TIGR01245">
    <property type="entry name" value="trpD"/>
    <property type="match status" value="1"/>
</dbReference>
<evidence type="ECO:0000256" key="7">
    <source>
        <dbReference type="ARBA" id="ARBA00052328"/>
    </source>
</evidence>
<feature type="binding site" evidence="9">
    <location>
        <position position="111"/>
    </location>
    <ligand>
        <name>anthranilate</name>
        <dbReference type="ChEBI" id="CHEBI:16567"/>
        <label>1</label>
    </ligand>
</feature>
<keyword evidence="2 9" id="KW-0028">Amino-acid biosynthesis</keyword>
<keyword evidence="9" id="KW-0479">Metal-binding</keyword>
<gene>
    <name evidence="9" type="primary">trpD</name>
    <name evidence="12" type="ORF">Thert_00016</name>
    <name evidence="13" type="ORF">Thert_03519</name>
</gene>
<name>A0A223HV08_THETR</name>
<evidence type="ECO:0000313" key="13">
    <source>
        <dbReference type="EMBL" id="AST59229.1"/>
    </source>
</evidence>
<feature type="binding site" evidence="9">
    <location>
        <position position="166"/>
    </location>
    <ligand>
        <name>anthranilate</name>
        <dbReference type="ChEBI" id="CHEBI:16567"/>
        <label>2</label>
    </ligand>
</feature>
<keyword evidence="6 9" id="KW-0057">Aromatic amino acid biosynthesis</keyword>
<comment type="pathway">
    <text evidence="1 9">Amino-acid biosynthesis; L-tryptophan biosynthesis; L-tryptophan from chorismate: step 2/5.</text>
</comment>
<feature type="binding site" evidence="9">
    <location>
        <begin position="90"/>
        <end position="93"/>
    </location>
    <ligand>
        <name>5-phospho-alpha-D-ribose 1-diphosphate</name>
        <dbReference type="ChEBI" id="CHEBI:58017"/>
    </ligand>
</feature>
<dbReference type="InterPro" id="IPR036320">
    <property type="entry name" value="Glycosyl_Trfase_fam3_N_dom_sf"/>
</dbReference>
<organism evidence="12 14">
    <name type="scientific">Thermoanaerobacterium thermosaccharolyticum</name>
    <name type="common">Clostridium thermosaccharolyticum</name>
    <dbReference type="NCBI Taxonomy" id="1517"/>
    <lineage>
        <taxon>Bacteria</taxon>
        <taxon>Bacillati</taxon>
        <taxon>Bacillota</taxon>
        <taxon>Clostridia</taxon>
        <taxon>Thermoanaerobacterales</taxon>
        <taxon>Thermoanaerobacteraceae</taxon>
        <taxon>Thermoanaerobacterium</taxon>
    </lineage>
</organism>
<dbReference type="AlphaFoldDB" id="A0A223HV08"/>
<dbReference type="RefSeq" id="WP_094396625.1">
    <property type="nucleotide sequence ID" value="NZ_CP016893.1"/>
</dbReference>
<comment type="caution">
    <text evidence="9">Lacks conserved residue(s) required for the propagation of feature annotation.</text>
</comment>
<feature type="domain" description="Glycosyl transferase family 3 N-terminal" evidence="11">
    <location>
        <begin position="3"/>
        <end position="62"/>
    </location>
</feature>
<comment type="cofactor">
    <cofactor evidence="9">
        <name>Mg(2+)</name>
        <dbReference type="ChEBI" id="CHEBI:18420"/>
    </cofactor>
    <text evidence="9">Binds 2 magnesium ions per monomer.</text>
</comment>
<evidence type="ECO:0000256" key="9">
    <source>
        <dbReference type="HAMAP-Rule" id="MF_00211"/>
    </source>
</evidence>
<feature type="binding site" evidence="9">
    <location>
        <position position="226"/>
    </location>
    <ligand>
        <name>Mg(2+)</name>
        <dbReference type="ChEBI" id="CHEBI:18420"/>
        <label>1</label>
    </ligand>
</feature>
<dbReference type="PANTHER" id="PTHR43285">
    <property type="entry name" value="ANTHRANILATE PHOSPHORIBOSYLTRANSFERASE"/>
    <property type="match status" value="1"/>
</dbReference>
<evidence type="ECO:0000256" key="6">
    <source>
        <dbReference type="ARBA" id="ARBA00023141"/>
    </source>
</evidence>
<dbReference type="GO" id="GO:0000287">
    <property type="term" value="F:magnesium ion binding"/>
    <property type="evidence" value="ECO:0007669"/>
    <property type="project" value="UniProtKB-UniRule"/>
</dbReference>
<dbReference type="InterPro" id="IPR035902">
    <property type="entry name" value="Nuc_phospho_transferase"/>
</dbReference>
<dbReference type="InterPro" id="IPR005940">
    <property type="entry name" value="Anthranilate_Pribosyl_Tfrase"/>
</dbReference>
<comment type="function">
    <text evidence="9">Catalyzes the transfer of the phosphoribosyl group of 5-phosphorylribose-1-pyrophosphate (PRPP) to anthranilate to yield N-(5'-phosphoribosyl)-anthranilate (PRA).</text>
</comment>
<sequence length="339" mass="36231">MLKEAIEKIIMRENLTELEAKSAMDSIMKGESSSALIGGYLIGLRMKGETIDEITGSAKSMIGNAVRLKLDSPYVIDTCGTGGDGGRTFNISTAVAIITSSAGVKIAKHGNRAVSSKSGSADVLSELGVKIDLEPDITKKFIDDVGFGFLYAPKYHLAMKNVAPIRRELGLRTVFNILGPLTNPASVKGQVLGVYDKKLTHVLAEVLLKLGCERALVVYGNDGLDEITTTTTTTVSEVKNGTVIDYTIDPHDYGINLSKDTDINGGDSKENAKIILDILEGQKGPKRDIVVLNSAAALYVGKAVDNIKEGVMLAEHLIDSGAALGKLNEILSYQKVYLQ</sequence>
<evidence type="ECO:0000259" key="10">
    <source>
        <dbReference type="Pfam" id="PF00591"/>
    </source>
</evidence>
<accession>A0A223HV08</accession>
<feature type="binding site" evidence="9">
    <location>
        <begin position="83"/>
        <end position="84"/>
    </location>
    <ligand>
        <name>5-phospho-alpha-D-ribose 1-diphosphate</name>
        <dbReference type="ChEBI" id="CHEBI:58017"/>
    </ligand>
</feature>
<comment type="catalytic activity">
    <reaction evidence="7 9">
        <text>N-(5-phospho-beta-D-ribosyl)anthranilate + diphosphate = 5-phospho-alpha-D-ribose 1-diphosphate + anthranilate</text>
        <dbReference type="Rhea" id="RHEA:11768"/>
        <dbReference type="ChEBI" id="CHEBI:16567"/>
        <dbReference type="ChEBI" id="CHEBI:18277"/>
        <dbReference type="ChEBI" id="CHEBI:33019"/>
        <dbReference type="ChEBI" id="CHEBI:58017"/>
        <dbReference type="EC" id="2.4.2.18"/>
    </reaction>
</comment>
<feature type="binding site" evidence="9">
    <location>
        <position position="225"/>
    </location>
    <ligand>
        <name>Mg(2+)</name>
        <dbReference type="ChEBI" id="CHEBI:18420"/>
        <label>2</label>
    </ligand>
</feature>
<evidence type="ECO:0000256" key="2">
    <source>
        <dbReference type="ARBA" id="ARBA00022605"/>
    </source>
</evidence>
<dbReference type="SUPFAM" id="SSF47648">
    <property type="entry name" value="Nucleoside phosphorylase/phosphoribosyltransferase N-terminal domain"/>
    <property type="match status" value="1"/>
</dbReference>
<feature type="binding site" evidence="9">
    <location>
        <position position="120"/>
    </location>
    <ligand>
        <name>5-phospho-alpha-D-ribose 1-diphosphate</name>
        <dbReference type="ChEBI" id="CHEBI:58017"/>
    </ligand>
</feature>
<keyword evidence="3 9" id="KW-0328">Glycosyltransferase</keyword>
<keyword evidence="4 9" id="KW-0808">Transferase</keyword>
<evidence type="ECO:0000256" key="5">
    <source>
        <dbReference type="ARBA" id="ARBA00022822"/>
    </source>
</evidence>
<dbReference type="InterPro" id="IPR000312">
    <property type="entry name" value="Glycosyl_Trfase_fam3"/>
</dbReference>
<evidence type="ECO:0000256" key="3">
    <source>
        <dbReference type="ARBA" id="ARBA00022676"/>
    </source>
</evidence>
<feature type="domain" description="Glycosyl transferase family 3" evidence="10">
    <location>
        <begin position="75"/>
        <end position="324"/>
    </location>
</feature>
<comment type="similarity">
    <text evidence="8">In the C-terminal section; belongs to the anthranilate phosphoribosyltransferase family.</text>
</comment>
<keyword evidence="5 9" id="KW-0822">Tryptophan biosynthesis</keyword>
<dbReference type="EC" id="2.4.2.18" evidence="9"/>
<dbReference type="PANTHER" id="PTHR43285:SF2">
    <property type="entry name" value="ANTHRANILATE PHOSPHORIBOSYLTRANSFERASE"/>
    <property type="match status" value="1"/>
</dbReference>
<evidence type="ECO:0000256" key="8">
    <source>
        <dbReference type="ARBA" id="ARBA00061188"/>
    </source>
</evidence>
<reference evidence="12 14" key="1">
    <citation type="submission" date="2016-08" db="EMBL/GenBank/DDBJ databases">
        <title>A novel genetic cassette of butanologenic Thermoanaerobacterium thermosaccharolyticum that directly convert cellulose to butanol.</title>
        <authorList>
            <person name="Li T."/>
            <person name="He J."/>
        </authorList>
    </citation>
    <scope>NUCLEOTIDE SEQUENCE [LARGE SCALE GENOMIC DNA]</scope>
    <source>
        <strain evidence="12 14">TG57</strain>
    </source>
</reference>
<evidence type="ECO:0000313" key="12">
    <source>
        <dbReference type="EMBL" id="AST56279.1"/>
    </source>
</evidence>